<feature type="region of interest" description="Disordered" evidence="2">
    <location>
        <begin position="324"/>
        <end position="346"/>
    </location>
</feature>
<dbReference type="Pfam" id="PF03221">
    <property type="entry name" value="HTH_Tnp_Tc5"/>
    <property type="match status" value="1"/>
</dbReference>
<feature type="domain" description="HTH CENPB-type" evidence="3">
    <location>
        <begin position="471"/>
        <end position="544"/>
    </location>
</feature>
<dbReference type="SUPFAM" id="SSF46689">
    <property type="entry name" value="Homeodomain-like"/>
    <property type="match status" value="2"/>
</dbReference>
<dbReference type="PANTHER" id="PTHR19303">
    <property type="entry name" value="TRANSPOSON"/>
    <property type="match status" value="1"/>
</dbReference>
<dbReference type="PROSITE" id="PS51253">
    <property type="entry name" value="HTH_CENPB"/>
    <property type="match status" value="1"/>
</dbReference>
<proteinExistence type="predicted"/>
<dbReference type="InterPro" id="IPR050863">
    <property type="entry name" value="CenT-Element_Derived"/>
</dbReference>
<feature type="region of interest" description="Disordered" evidence="2">
    <location>
        <begin position="536"/>
        <end position="617"/>
    </location>
</feature>
<evidence type="ECO:0000313" key="4">
    <source>
        <dbReference type="EMBL" id="SNX81724.1"/>
    </source>
</evidence>
<evidence type="ECO:0000313" key="5">
    <source>
        <dbReference type="Proteomes" id="UP001294444"/>
    </source>
</evidence>
<evidence type="ECO:0000259" key="3">
    <source>
        <dbReference type="PROSITE" id="PS51253"/>
    </source>
</evidence>
<keyword evidence="1" id="KW-0238">DNA-binding</keyword>
<feature type="compositionally biased region" description="Polar residues" evidence="2">
    <location>
        <begin position="32"/>
        <end position="41"/>
    </location>
</feature>
<feature type="region of interest" description="Disordered" evidence="2">
    <location>
        <begin position="718"/>
        <end position="805"/>
    </location>
</feature>
<organism evidence="4 5">
    <name type="scientific">Melanopsichium pennsylvanicum</name>
    <dbReference type="NCBI Taxonomy" id="63383"/>
    <lineage>
        <taxon>Eukaryota</taxon>
        <taxon>Fungi</taxon>
        <taxon>Dikarya</taxon>
        <taxon>Basidiomycota</taxon>
        <taxon>Ustilaginomycotina</taxon>
        <taxon>Ustilaginomycetes</taxon>
        <taxon>Ustilaginales</taxon>
        <taxon>Ustilaginaceae</taxon>
        <taxon>Melanopsichium</taxon>
    </lineage>
</organism>
<feature type="region of interest" description="Disordered" evidence="2">
    <location>
        <begin position="878"/>
        <end position="916"/>
    </location>
</feature>
<sequence>MVDHQNEVGLGLKVDATTHFNDLTNLVTSPRNMVSSTQSDAASGHQPHNGLTQQAHLNTARGVTYDTSLHDTLLKHGATDLNVFSDTPIGGDDSHLATVTSQVQQLEGDGQPREEDTQAAARPSEGLAQAFCVDMGSQSSSQRTVQGNTDMHGYFCSSLQGPDSQRTFQGQPENEKATHSAQMMDDQAHAVNVQLKTESCPVVERHQVRSYPSSPPSRHQMLTQSDLRSFEGGVKPAEGRHVPSHRPSHSLGQAAAFMSGVPNREMFAHNHVVSAPVSPSEGFGAGPFPVLFHYMGQRQEIGPNLTEHSPMFNQNHQIALRNPGQFSRSCAPSIRSTSPSASMASTSITSISPLGSARINPDGSFTSQETSFDSLSNAASGSFSRASSTSEDVFSYELGSLGLSSSLRMSKQKKKLLNIDRKMICDYSVANPNVKQDAIANEFGIERSTVSKILKQKDKWLAIDPRSDAAKIAKHRAVKFPAVEDRLTRWVAQSKAQGEPIRDSHIRTEALRIARELGLGEDKFKASGGWIEKFRERHAIPKPSADIPSKTPQGSEQQREPIPSSSTGAVVLAPQPESQIESAVGSADMDGQSQPARRQSVRGSKAKGTPQKRARDEEKTQLILGVSPLSHDLARMQFHQNGAPASMPDAAFFRPNFYEGHQQLPQQAEQHSDVLHDGIGIPQQPQFLDDADHERKRRRAMQEFQGQQAAMGLGPAIEFQFPAPQPGAPGPSSQMTMSSQLCQAMSQGETSPQKGSPRSRRAAAKPVAAGRTRRGKGRLSNANHTPQTPSPLSMSPADGRGAEINLHGLDPADAEQYTAAALERLRVLSSDKSSIVTAQQAQQSLETVLRFLSEQPSGFVPTNHFVVFGHLQANIEQKIKDHSSQSPVSEESGSQPHLEDATQSYREAVAANSVEQ</sequence>
<gene>
    <name evidence="4" type="ORF">MEPE_00429</name>
</gene>
<feature type="compositionally biased region" description="Polar residues" evidence="2">
    <location>
        <begin position="780"/>
        <end position="793"/>
    </location>
</feature>
<evidence type="ECO:0000256" key="1">
    <source>
        <dbReference type="ARBA" id="ARBA00023125"/>
    </source>
</evidence>
<keyword evidence="5" id="KW-1185">Reference proteome</keyword>
<evidence type="ECO:0000256" key="2">
    <source>
        <dbReference type="SAM" id="MobiDB-lite"/>
    </source>
</evidence>
<dbReference type="Gene3D" id="1.10.10.60">
    <property type="entry name" value="Homeodomain-like"/>
    <property type="match status" value="2"/>
</dbReference>
<comment type="caution">
    <text evidence="4">The sequence shown here is derived from an EMBL/GenBank/DDBJ whole genome shotgun (WGS) entry which is preliminary data.</text>
</comment>
<dbReference type="GO" id="GO:0003677">
    <property type="term" value="F:DNA binding"/>
    <property type="evidence" value="ECO:0007669"/>
    <property type="project" value="UniProtKB-KW"/>
</dbReference>
<feature type="region of interest" description="Disordered" evidence="2">
    <location>
        <begin position="32"/>
        <end position="51"/>
    </location>
</feature>
<dbReference type="EMBL" id="OAPG01000001">
    <property type="protein sequence ID" value="SNX81724.1"/>
    <property type="molecule type" value="Genomic_DNA"/>
</dbReference>
<name>A0AAJ4XG20_9BASI</name>
<feature type="compositionally biased region" description="Low complexity" evidence="2">
    <location>
        <begin position="331"/>
        <end position="346"/>
    </location>
</feature>
<dbReference type="Proteomes" id="UP001294444">
    <property type="component" value="Unassembled WGS sequence"/>
</dbReference>
<dbReference type="SMART" id="SM00674">
    <property type="entry name" value="CENPB"/>
    <property type="match status" value="1"/>
</dbReference>
<dbReference type="AlphaFoldDB" id="A0AAJ4XG20"/>
<protein>
    <recommendedName>
        <fullName evidence="3">HTH CENPB-type domain-containing protein</fullName>
    </recommendedName>
</protein>
<feature type="compositionally biased region" description="Low complexity" evidence="2">
    <location>
        <begin position="884"/>
        <end position="896"/>
    </location>
</feature>
<dbReference type="PANTHER" id="PTHR19303:SF70">
    <property type="entry name" value="HTH CENPB-TYPE DOMAIN-CONTAINING PROTEIN"/>
    <property type="match status" value="1"/>
</dbReference>
<feature type="compositionally biased region" description="Polar residues" evidence="2">
    <location>
        <begin position="734"/>
        <end position="756"/>
    </location>
</feature>
<dbReference type="InterPro" id="IPR006600">
    <property type="entry name" value="HTH_CenpB_DNA-bd_dom"/>
</dbReference>
<dbReference type="InterPro" id="IPR009057">
    <property type="entry name" value="Homeodomain-like_sf"/>
</dbReference>
<accession>A0AAJ4XG20</accession>
<dbReference type="GO" id="GO:0005634">
    <property type="term" value="C:nucleus"/>
    <property type="evidence" value="ECO:0007669"/>
    <property type="project" value="TreeGrafter"/>
</dbReference>
<reference evidence="4" key="1">
    <citation type="submission" date="2023-10" db="EMBL/GenBank/DDBJ databases">
        <authorList>
            <person name="Guldener U."/>
        </authorList>
    </citation>
    <scope>NUCLEOTIDE SEQUENCE</scope>
    <source>
        <strain evidence="4">Mp4</strain>
    </source>
</reference>